<dbReference type="Gene3D" id="3.50.50.60">
    <property type="entry name" value="FAD/NAD(P)-binding domain"/>
    <property type="match status" value="3"/>
</dbReference>
<proteinExistence type="predicted"/>
<protein>
    <submittedName>
        <fullName evidence="3">DUF4873 domain-containing protein</fullName>
    </submittedName>
</protein>
<dbReference type="InterPro" id="IPR036188">
    <property type="entry name" value="FAD/NAD-bd_sf"/>
</dbReference>
<name>A0A939P6Y8_9ACTN</name>
<reference evidence="3" key="1">
    <citation type="submission" date="2021-03" db="EMBL/GenBank/DDBJ databases">
        <authorList>
            <person name="Kanchanasin P."/>
            <person name="Saeng-In P."/>
            <person name="Phongsopitanun W."/>
            <person name="Yuki M."/>
            <person name="Kudo T."/>
            <person name="Ohkuma M."/>
            <person name="Tanasupawat S."/>
        </authorList>
    </citation>
    <scope>NUCLEOTIDE SEQUENCE</scope>
    <source>
        <strain evidence="3">GKU 128</strain>
    </source>
</reference>
<dbReference type="PRINTS" id="PR00411">
    <property type="entry name" value="PNDRDTASEI"/>
</dbReference>
<feature type="region of interest" description="Disordered" evidence="1">
    <location>
        <begin position="1"/>
        <end position="62"/>
    </location>
</feature>
<dbReference type="Pfam" id="PF16170">
    <property type="entry name" value="DUF4873"/>
    <property type="match status" value="1"/>
</dbReference>
<dbReference type="Proteomes" id="UP000669179">
    <property type="component" value="Unassembled WGS sequence"/>
</dbReference>
<accession>A0A939P6Y8</accession>
<feature type="region of interest" description="Disordered" evidence="1">
    <location>
        <begin position="610"/>
        <end position="638"/>
    </location>
</feature>
<evidence type="ECO:0000313" key="4">
    <source>
        <dbReference type="Proteomes" id="UP000669179"/>
    </source>
</evidence>
<gene>
    <name evidence="3" type="ORF">J4573_05715</name>
</gene>
<evidence type="ECO:0000256" key="1">
    <source>
        <dbReference type="SAM" id="MobiDB-lite"/>
    </source>
</evidence>
<sequence>MTNSPTPTNHPVPQPGPAQDIVGVPLPAAGGSAPRAADDGASGPADRPTRSSHGPSSGGRRRHSVVIVGAGFGGLCMAIRLKQAGVEDFVVLEKADDVGGTWRENTYPGCGCDVMSLMYSYSFAPNRKWTRMYARQQEILDYIRRTVDDYDVRSHIRFGSEATGYEFDEATDEWEIQTSQGPYRARIVVAGPGPLHVPHVPEFPGLPIFDGTIFHSAEWDHSYDLTGKRVAVIGTGASAVQFVPRIAKTAAHVEVFQRTPHWLIPKLDRRLSAPERWLFRNVPGVQKAYRYAIYWSHESSIVAFMNPRWMKGLELLARNQLERQVKDPELRRRLTPDYTIGCKRILISSDFYPALQRPNVDLITSPIEAVTTDKIRTTDGQDHAVDAMVMATGFEIGDRFADEHLVGRGGLRIQDAWQNGMEAHLGVAVHGFPNFFLLMGPNSGGGNQSIVFVIEAQVRYILGCLRMMERSGATRIEVRRSVQRAFNQWVHRRLAGSVWNAGGCDSWYLDDQGVNRAAWPGSSASYWRRMRTPDHHEYDLTNASSRTDEDTYRGPATLITPDEELPIEVHLSGHLQPIDGSFRWYGRITADDKLAALSTNQIHLRIADGPATPARLTEQDPWGNTRVTGTGPPPYAPA</sequence>
<organism evidence="3 4">
    <name type="scientific">Actinomadura barringtoniae</name>
    <dbReference type="NCBI Taxonomy" id="1427535"/>
    <lineage>
        <taxon>Bacteria</taxon>
        <taxon>Bacillati</taxon>
        <taxon>Actinomycetota</taxon>
        <taxon>Actinomycetes</taxon>
        <taxon>Streptosporangiales</taxon>
        <taxon>Thermomonosporaceae</taxon>
        <taxon>Actinomadura</taxon>
    </lineage>
</organism>
<dbReference type="InterPro" id="IPR051209">
    <property type="entry name" value="FAD-bind_Monooxygenase_sf"/>
</dbReference>
<evidence type="ECO:0000313" key="3">
    <source>
        <dbReference type="EMBL" id="MBO2446578.1"/>
    </source>
</evidence>
<dbReference type="AlphaFoldDB" id="A0A939P6Y8"/>
<dbReference type="InterPro" id="IPR032371">
    <property type="entry name" value="DUF4873"/>
</dbReference>
<dbReference type="PANTHER" id="PTHR42877:SF4">
    <property type="entry name" value="FAD_NAD(P)-BINDING DOMAIN-CONTAINING PROTEIN-RELATED"/>
    <property type="match status" value="1"/>
</dbReference>
<dbReference type="PANTHER" id="PTHR42877">
    <property type="entry name" value="L-ORNITHINE N(5)-MONOOXYGENASE-RELATED"/>
    <property type="match status" value="1"/>
</dbReference>
<feature type="domain" description="DUF4873" evidence="2">
    <location>
        <begin position="549"/>
        <end position="636"/>
    </location>
</feature>
<dbReference type="Pfam" id="PF13738">
    <property type="entry name" value="Pyr_redox_3"/>
    <property type="match status" value="1"/>
</dbReference>
<evidence type="ECO:0000259" key="2">
    <source>
        <dbReference type="Pfam" id="PF16170"/>
    </source>
</evidence>
<comment type="caution">
    <text evidence="3">The sequence shown here is derived from an EMBL/GenBank/DDBJ whole genome shotgun (WGS) entry which is preliminary data.</text>
</comment>
<dbReference type="EMBL" id="JAGEOJ010000002">
    <property type="protein sequence ID" value="MBO2446578.1"/>
    <property type="molecule type" value="Genomic_DNA"/>
</dbReference>
<dbReference type="SUPFAM" id="SSF51905">
    <property type="entry name" value="FAD/NAD(P)-binding domain"/>
    <property type="match status" value="1"/>
</dbReference>
<keyword evidence="4" id="KW-1185">Reference proteome</keyword>